<evidence type="ECO:0000313" key="2">
    <source>
        <dbReference type="EMBL" id="PDT50174.1"/>
    </source>
</evidence>
<dbReference type="SUPFAM" id="SSF53098">
    <property type="entry name" value="Ribonuclease H-like"/>
    <property type="match status" value="1"/>
</dbReference>
<dbReference type="InterPro" id="IPR001584">
    <property type="entry name" value="Integrase_cat-core"/>
</dbReference>
<reference evidence="2 3" key="1">
    <citation type="submission" date="2017-09" db="EMBL/GenBank/DDBJ databases">
        <title>Comparative genomics of rhizobia isolated from Phaseolus vulgaris in China.</title>
        <authorList>
            <person name="Tong W."/>
        </authorList>
    </citation>
    <scope>NUCLEOTIDE SEQUENCE [LARGE SCALE GENOMIC DNA]</scope>
    <source>
        <strain evidence="2 3">PCH1</strain>
    </source>
</reference>
<gene>
    <name evidence="2" type="ORF">CO661_00460</name>
</gene>
<dbReference type="Proteomes" id="UP000220353">
    <property type="component" value="Unassembled WGS sequence"/>
</dbReference>
<accession>A0A2A6M5V2</accession>
<comment type="caution">
    <text evidence="2">The sequence shown here is derived from an EMBL/GenBank/DDBJ whole genome shotgun (WGS) entry which is preliminary data.</text>
</comment>
<evidence type="ECO:0000259" key="1">
    <source>
        <dbReference type="PROSITE" id="PS50994"/>
    </source>
</evidence>
<dbReference type="AlphaFoldDB" id="A0A2A6M5V2"/>
<dbReference type="InterPro" id="IPR012337">
    <property type="entry name" value="RNaseH-like_sf"/>
</dbReference>
<organism evidence="2 3">
    <name type="scientific">Rhizobium fredii</name>
    <name type="common">Sinorhizobium fredii</name>
    <dbReference type="NCBI Taxonomy" id="380"/>
    <lineage>
        <taxon>Bacteria</taxon>
        <taxon>Pseudomonadati</taxon>
        <taxon>Pseudomonadota</taxon>
        <taxon>Alphaproteobacteria</taxon>
        <taxon>Hyphomicrobiales</taxon>
        <taxon>Rhizobiaceae</taxon>
        <taxon>Sinorhizobium/Ensifer group</taxon>
        <taxon>Sinorhizobium</taxon>
    </lineage>
</organism>
<dbReference type="InterPro" id="IPR036397">
    <property type="entry name" value="RNaseH_sf"/>
</dbReference>
<dbReference type="Gene3D" id="3.30.420.10">
    <property type="entry name" value="Ribonuclease H-like superfamily/Ribonuclease H"/>
    <property type="match status" value="1"/>
</dbReference>
<dbReference type="EMBL" id="NWTC01000001">
    <property type="protein sequence ID" value="PDT50174.1"/>
    <property type="molecule type" value="Genomic_DNA"/>
</dbReference>
<name>A0A2A6M5V2_RHIFR</name>
<dbReference type="RefSeq" id="WP_097586395.1">
    <property type="nucleotide sequence ID" value="NZ_NWTC01000001.1"/>
</dbReference>
<dbReference type="GO" id="GO:0015074">
    <property type="term" value="P:DNA integration"/>
    <property type="evidence" value="ECO:0007669"/>
    <property type="project" value="InterPro"/>
</dbReference>
<feature type="domain" description="Integrase catalytic" evidence="1">
    <location>
        <begin position="288"/>
        <end position="503"/>
    </location>
</feature>
<sequence>MASEIVPARIMRSPIVKLGDKDRVVVGGQGYVADRVDQTTWTLSHEHFPSRKLVLSHADFEQKLQADAITIEYDYHSADAQKLKMIFGDDELKDREPEDQEVANFREYMIHRFEDEQRRGNKIPKTETALVPHLLTWNHDYQKKAPKKGRVRKAFETPTARHFSNWYNEYTKHNRNPIALAPRYNNGCSRKAELCPESVGFAIRQIRNNYMTRLKKKPATAYVEYEAAVYAENESRNSQEPPRQPLRKFSKTKFVDMIESMDAFQVRAAREGPKNAIEYFAPNQRLLETERPGQLVQFDDWLGDVITLFVESDSWDQLPEDFKQAFSKVRLWLCVAICTTTRCVLAVNWSLDPNGATAASTARMVMGDKRHIGLSVGAKTPWIAKVVPEAVTSDNGPAYLANDFNSGFAALGIKYTRPPAGKPKDRAFIESLFRTFGDLLVSYFDGRTFGSIEERGDYKASEHVTLAAEEFVNLVIYAILDIYHNRVHSALGTSPHVAWQIATENWPIRYHVSKHELLRAFGYQPKKPRKISRYGIVWMGVPYNNETLARELTVHGGESFDIRCDAMNLEYILVKGSNGWFLVKNRIGLDETVTLKEWLWAKKEYRRQGREQAKDGMAPMYEAINHLRKIGESARSRMGLTPQNPSEAEYTLWDNEVFGGWVAEPEAETSAIERRFALPEDPLRRGAVRAVPEGVRAYPRVPGQVAAPVAEVSSLDYNDDE</sequence>
<dbReference type="PROSITE" id="PS50994">
    <property type="entry name" value="INTEGRASE"/>
    <property type="match status" value="1"/>
</dbReference>
<dbReference type="GO" id="GO:0003676">
    <property type="term" value="F:nucleic acid binding"/>
    <property type="evidence" value="ECO:0007669"/>
    <property type="project" value="InterPro"/>
</dbReference>
<protein>
    <recommendedName>
        <fullName evidence="1">Integrase catalytic domain-containing protein</fullName>
    </recommendedName>
</protein>
<evidence type="ECO:0000313" key="3">
    <source>
        <dbReference type="Proteomes" id="UP000220353"/>
    </source>
</evidence>
<proteinExistence type="predicted"/>